<proteinExistence type="inferred from homology"/>
<organism evidence="5 6">
    <name type="scientific">Ferrimonas pelagia</name>
    <dbReference type="NCBI Taxonomy" id="1177826"/>
    <lineage>
        <taxon>Bacteria</taxon>
        <taxon>Pseudomonadati</taxon>
        <taxon>Pseudomonadota</taxon>
        <taxon>Gammaproteobacteria</taxon>
        <taxon>Alteromonadales</taxon>
        <taxon>Ferrimonadaceae</taxon>
        <taxon>Ferrimonas</taxon>
    </lineage>
</organism>
<evidence type="ECO:0000256" key="4">
    <source>
        <dbReference type="HAMAP-Rule" id="MF_02200"/>
    </source>
</evidence>
<comment type="caution">
    <text evidence="5">The sequence shown here is derived from an EMBL/GenBank/DDBJ whole genome shotgun (WGS) entry which is preliminary data.</text>
</comment>
<dbReference type="PANTHER" id="PTHR38603">
    <property type="entry name" value="CHAPERONE NAPD"/>
    <property type="match status" value="1"/>
</dbReference>
<comment type="subcellular location">
    <subcellularLocation>
        <location evidence="1 4">Cytoplasm</location>
    </subcellularLocation>
</comment>
<comment type="function">
    <text evidence="4">Chaperone for NapA, the catalytic subunit of the periplasmic nitrate reductase. It binds directly and specifically to the twin-arginine signal peptide of NapA, preventing premature interaction with the Tat translocase and premature export.</text>
</comment>
<dbReference type="Gene3D" id="3.30.70.920">
    <property type="match status" value="1"/>
</dbReference>
<keyword evidence="2 4" id="KW-0963">Cytoplasm</keyword>
<reference evidence="6" key="1">
    <citation type="journal article" date="2019" name="Int. J. Syst. Evol. Microbiol.">
        <title>The Global Catalogue of Microorganisms (GCM) 10K type strain sequencing project: providing services to taxonomists for standard genome sequencing and annotation.</title>
        <authorList>
            <consortium name="The Broad Institute Genomics Platform"/>
            <consortium name="The Broad Institute Genome Sequencing Center for Infectious Disease"/>
            <person name="Wu L."/>
            <person name="Ma J."/>
        </authorList>
    </citation>
    <scope>NUCLEOTIDE SEQUENCE [LARGE SCALE GENOMIC DNA]</scope>
    <source>
        <strain evidence="6">JCM 18401</strain>
    </source>
</reference>
<dbReference type="PANTHER" id="PTHR38603:SF1">
    <property type="entry name" value="CHAPERONE NAPD"/>
    <property type="match status" value="1"/>
</dbReference>
<comment type="similarity">
    <text evidence="4">Belongs to the NapD family.</text>
</comment>
<evidence type="ECO:0000256" key="1">
    <source>
        <dbReference type="ARBA" id="ARBA00004496"/>
    </source>
</evidence>
<evidence type="ECO:0000313" key="5">
    <source>
        <dbReference type="EMBL" id="GAA4903613.1"/>
    </source>
</evidence>
<dbReference type="InterPro" id="IPR005623">
    <property type="entry name" value="Chaperone_NapD_NO3_reduct"/>
</dbReference>
<evidence type="ECO:0000256" key="2">
    <source>
        <dbReference type="ARBA" id="ARBA00022490"/>
    </source>
</evidence>
<dbReference type="HAMAP" id="MF_02200">
    <property type="entry name" value="NapD"/>
    <property type="match status" value="1"/>
</dbReference>
<keyword evidence="6" id="KW-1185">Reference proteome</keyword>
<dbReference type="Pfam" id="PF03927">
    <property type="entry name" value="NapD"/>
    <property type="match status" value="1"/>
</dbReference>
<sequence length="80" mass="8923">MFMDYHVASLILELTPSRRDTVLQYINQLEGAEVHGLSDDHQLVVTLEGEQNVLSRMEAMHTIPGVISVSLVSHHIEPAC</sequence>
<accession>A0ABP9FHT7</accession>
<gene>
    <name evidence="4" type="primary">napD</name>
    <name evidence="5" type="ORF">GCM10023333_42360</name>
</gene>
<dbReference type="EMBL" id="BAABJZ010000107">
    <property type="protein sequence ID" value="GAA4903613.1"/>
    <property type="molecule type" value="Genomic_DNA"/>
</dbReference>
<comment type="subunit">
    <text evidence="4">Interacts with the cytoplasmic NapA precursor.</text>
</comment>
<name>A0ABP9FHT7_9GAMM</name>
<evidence type="ECO:0000256" key="3">
    <source>
        <dbReference type="ARBA" id="ARBA00023186"/>
    </source>
</evidence>
<keyword evidence="3 4" id="KW-0143">Chaperone</keyword>
<dbReference type="Proteomes" id="UP001499988">
    <property type="component" value="Unassembled WGS sequence"/>
</dbReference>
<protein>
    <recommendedName>
        <fullName evidence="4">Chaperone NapD</fullName>
    </recommendedName>
    <alternativeName>
        <fullName evidence="4">NapA signal peptide-binding chaperone NapD</fullName>
    </alternativeName>
</protein>
<evidence type="ECO:0000313" key="6">
    <source>
        <dbReference type="Proteomes" id="UP001499988"/>
    </source>
</evidence>